<proteinExistence type="predicted"/>
<dbReference type="AlphaFoldDB" id="A0A1Y2MC26"/>
<gene>
    <name evidence="2" type="ORF">B5807_00707</name>
</gene>
<dbReference type="PANTHER" id="PTHR33112">
    <property type="entry name" value="DOMAIN PROTEIN, PUTATIVE-RELATED"/>
    <property type="match status" value="1"/>
</dbReference>
<sequence>MDCQSKTLCTIDPDTSYAAFSYVWGNVPAEPLLNLQTLPLPKTIEDTLFVCLRVGIQYLWVDRYCIDQADPQEKHNLISQMDKVYRGAELTIIAAAGKNPNHGLPGVNGTSWRRRIEFQKGNSSFVMTRTPWDHVAYSTWNRCGWTYQEVLLSPRRLYFTNWEILFECQSLSAQERTSEDATHDSTVYSWQLSDRSFREIYYQINEYRYRALTYPEDAIRGIEAILRSFQFTYQPSWPFGASEEIQTINHFYGVPCTSYEPTRNFNVPEQPTLGGRESQCLHRGYADISVMVMGDNQNFDTGNDEVSGLLRI</sequence>
<accession>A0A1Y2MC26</accession>
<dbReference type="InParanoid" id="A0A1Y2MC26"/>
<evidence type="ECO:0000313" key="3">
    <source>
        <dbReference type="Proteomes" id="UP000193240"/>
    </source>
</evidence>
<evidence type="ECO:0000259" key="1">
    <source>
        <dbReference type="Pfam" id="PF06985"/>
    </source>
</evidence>
<reference evidence="2 3" key="1">
    <citation type="journal article" date="2017" name="Genome Announc.">
        <title>Genome sequence of the saprophytic ascomycete Epicoccum nigrum ICMP 19927 strain isolated from New Zealand.</title>
        <authorList>
            <person name="Fokin M."/>
            <person name="Fleetwood D."/>
            <person name="Weir B.S."/>
            <person name="Villas-Boas S.G."/>
        </authorList>
    </citation>
    <scope>NUCLEOTIDE SEQUENCE [LARGE SCALE GENOMIC DNA]</scope>
    <source>
        <strain evidence="2 3">ICMP 19927</strain>
    </source>
</reference>
<name>A0A1Y2MC26_EPING</name>
<protein>
    <recommendedName>
        <fullName evidence="1">Heterokaryon incompatibility domain-containing protein</fullName>
    </recommendedName>
</protein>
<dbReference type="Proteomes" id="UP000193240">
    <property type="component" value="Unassembled WGS sequence"/>
</dbReference>
<organism evidence="2 3">
    <name type="scientific">Epicoccum nigrum</name>
    <name type="common">Soil fungus</name>
    <name type="synonym">Epicoccum purpurascens</name>
    <dbReference type="NCBI Taxonomy" id="105696"/>
    <lineage>
        <taxon>Eukaryota</taxon>
        <taxon>Fungi</taxon>
        <taxon>Dikarya</taxon>
        <taxon>Ascomycota</taxon>
        <taxon>Pezizomycotina</taxon>
        <taxon>Dothideomycetes</taxon>
        <taxon>Pleosporomycetidae</taxon>
        <taxon>Pleosporales</taxon>
        <taxon>Pleosporineae</taxon>
        <taxon>Didymellaceae</taxon>
        <taxon>Epicoccum</taxon>
    </lineage>
</organism>
<feature type="domain" description="Heterokaryon incompatibility" evidence="1">
    <location>
        <begin position="17"/>
        <end position="149"/>
    </location>
</feature>
<dbReference type="PANTHER" id="PTHR33112:SF1">
    <property type="entry name" value="HETEROKARYON INCOMPATIBILITY DOMAIN-CONTAINING PROTEIN"/>
    <property type="match status" value="1"/>
</dbReference>
<keyword evidence="3" id="KW-1185">Reference proteome</keyword>
<dbReference type="STRING" id="105696.A0A1Y2MC26"/>
<dbReference type="InterPro" id="IPR010730">
    <property type="entry name" value="HET"/>
</dbReference>
<dbReference type="OMA" id="DEYSHRT"/>
<dbReference type="Pfam" id="PF06985">
    <property type="entry name" value="HET"/>
    <property type="match status" value="1"/>
</dbReference>
<dbReference type="EMBL" id="KZ107838">
    <property type="protein sequence ID" value="OSS53673.1"/>
    <property type="molecule type" value="Genomic_DNA"/>
</dbReference>
<evidence type="ECO:0000313" key="2">
    <source>
        <dbReference type="EMBL" id="OSS53673.1"/>
    </source>
</evidence>